<accession>A0A2S0L4H0</accession>
<evidence type="ECO:0000259" key="2">
    <source>
        <dbReference type="Pfam" id="PF12724"/>
    </source>
</evidence>
<dbReference type="SUPFAM" id="SSF52218">
    <property type="entry name" value="Flavoproteins"/>
    <property type="match status" value="1"/>
</dbReference>
<feature type="region of interest" description="Disordered" evidence="1">
    <location>
        <begin position="1"/>
        <end position="20"/>
    </location>
</feature>
<proteinExistence type="predicted"/>
<feature type="domain" description="Flavodoxin" evidence="2">
    <location>
        <begin position="25"/>
        <end position="150"/>
    </location>
</feature>
<dbReference type="PROSITE" id="PS00201">
    <property type="entry name" value="FLAVODOXIN"/>
    <property type="match status" value="1"/>
</dbReference>
<sequence length="198" mass="22468">MSHMRNPNRQAAKRRATQSENSDTILIYNSSNGATEKYAEWIAEALDCDVMKYSRAKLGYASMYKNIIFGSWIRGGEITRFNMLRANLSNFGIDNNNLIVFATGVIEPTDEYRTFVKGLNGCKQLPDDCFYMLPGKYNSKDCKSADKIALKAMGEKIFVPVHDDQVQDAKERFENGYDGIDHEAILPILEKVREFRGA</sequence>
<dbReference type="Gene3D" id="3.40.50.360">
    <property type="match status" value="1"/>
</dbReference>
<protein>
    <recommendedName>
        <fullName evidence="2">Flavodoxin domain-containing protein</fullName>
    </recommendedName>
</protein>
<keyword evidence="4" id="KW-1185">Reference proteome</keyword>
<reference evidence="4" key="1">
    <citation type="submission" date="2018-02" db="EMBL/GenBank/DDBJ databases">
        <authorList>
            <person name="Holder M.E."/>
            <person name="Ajami N.J."/>
            <person name="Petrosino J.F."/>
        </authorList>
    </citation>
    <scope>NUCLEOTIDE SEQUENCE [LARGE SCALE GENOMIC DNA]</scope>
    <source>
        <strain evidence="4">CCUG 47132</strain>
    </source>
</reference>
<dbReference type="AlphaFoldDB" id="A0A2S0L4H0"/>
<name>A0A2S0L4H0_9FIRM</name>
<evidence type="ECO:0000256" key="1">
    <source>
        <dbReference type="SAM" id="MobiDB-lite"/>
    </source>
</evidence>
<dbReference type="InterPro" id="IPR029039">
    <property type="entry name" value="Flavoprotein-like_sf"/>
</dbReference>
<dbReference type="GO" id="GO:0009055">
    <property type="term" value="F:electron transfer activity"/>
    <property type="evidence" value="ECO:0007669"/>
    <property type="project" value="InterPro"/>
</dbReference>
<evidence type="ECO:0000313" key="4">
    <source>
        <dbReference type="Proteomes" id="UP000237883"/>
    </source>
</evidence>
<gene>
    <name evidence="3" type="ORF">C5Q96_04730</name>
</gene>
<dbReference type="Pfam" id="PF12724">
    <property type="entry name" value="Flavodoxin_5"/>
    <property type="match status" value="1"/>
</dbReference>
<dbReference type="EMBL" id="CP027228">
    <property type="protein sequence ID" value="AVM48185.1"/>
    <property type="molecule type" value="Genomic_DNA"/>
</dbReference>
<dbReference type="InterPro" id="IPR001226">
    <property type="entry name" value="Flavodoxin_CS"/>
</dbReference>
<dbReference type="InterPro" id="IPR026816">
    <property type="entry name" value="Flavodoxin_dom"/>
</dbReference>
<dbReference type="KEGG" id="mdv:C5Q96_04730"/>
<dbReference type="Proteomes" id="UP000237883">
    <property type="component" value="Chromosome"/>
</dbReference>
<evidence type="ECO:0000313" key="3">
    <source>
        <dbReference type="EMBL" id="AVM48185.1"/>
    </source>
</evidence>
<dbReference type="GO" id="GO:0010181">
    <property type="term" value="F:FMN binding"/>
    <property type="evidence" value="ECO:0007669"/>
    <property type="project" value="InterPro"/>
</dbReference>
<organism evidence="3 4">
    <name type="scientific">Mogibacterium diversum</name>
    <dbReference type="NCBI Taxonomy" id="114527"/>
    <lineage>
        <taxon>Bacteria</taxon>
        <taxon>Bacillati</taxon>
        <taxon>Bacillota</taxon>
        <taxon>Clostridia</taxon>
        <taxon>Peptostreptococcales</taxon>
        <taxon>Anaerovoracaceae</taxon>
        <taxon>Mogibacterium</taxon>
    </lineage>
</organism>